<dbReference type="PANTHER" id="PTHR23150:SF35">
    <property type="entry name" value="BLL6746 PROTEIN"/>
    <property type="match status" value="1"/>
</dbReference>
<feature type="region of interest" description="Disordered" evidence="2">
    <location>
        <begin position="186"/>
        <end position="251"/>
    </location>
</feature>
<evidence type="ECO:0000256" key="1">
    <source>
        <dbReference type="SAM" id="Coils"/>
    </source>
</evidence>
<evidence type="ECO:0000313" key="6">
    <source>
        <dbReference type="Proteomes" id="UP000434044"/>
    </source>
</evidence>
<feature type="transmembrane region" description="Helical" evidence="3">
    <location>
        <begin position="160"/>
        <end position="182"/>
    </location>
</feature>
<keyword evidence="3" id="KW-0812">Transmembrane</keyword>
<dbReference type="Pfam" id="PF03781">
    <property type="entry name" value="FGE-sulfatase"/>
    <property type="match status" value="1"/>
</dbReference>
<evidence type="ECO:0000256" key="2">
    <source>
        <dbReference type="SAM" id="MobiDB-lite"/>
    </source>
</evidence>
<dbReference type="SUPFAM" id="SSF56436">
    <property type="entry name" value="C-type lectin-like"/>
    <property type="match status" value="1"/>
</dbReference>
<feature type="domain" description="Sulfatase-modifying factor enzyme-like" evidence="4">
    <location>
        <begin position="250"/>
        <end position="474"/>
    </location>
</feature>
<keyword evidence="3" id="KW-1133">Transmembrane helix</keyword>
<dbReference type="OrthoDB" id="9768004at2"/>
<comment type="caution">
    <text evidence="5">The sequence shown here is derived from an EMBL/GenBank/DDBJ whole genome shotgun (WGS) entry which is preliminary data.</text>
</comment>
<name>A0A6N8E635_9GAMM</name>
<feature type="coiled-coil region" evidence="1">
    <location>
        <begin position="12"/>
        <end position="46"/>
    </location>
</feature>
<dbReference type="AlphaFoldDB" id="A0A6N8E635"/>
<keyword evidence="6" id="KW-1185">Reference proteome</keyword>
<protein>
    <submittedName>
        <fullName evidence="5">SUMF1/EgtB/PvdO family nonheme iron enzyme</fullName>
    </submittedName>
</protein>
<gene>
    <name evidence="5" type="ORF">GJ668_00970</name>
</gene>
<dbReference type="PANTHER" id="PTHR23150">
    <property type="entry name" value="SULFATASE MODIFYING FACTOR 1, 2"/>
    <property type="match status" value="1"/>
</dbReference>
<dbReference type="Proteomes" id="UP000434044">
    <property type="component" value="Unassembled WGS sequence"/>
</dbReference>
<dbReference type="Gene3D" id="3.90.1580.10">
    <property type="entry name" value="paralog of FGE (formylglycine-generating enzyme)"/>
    <property type="match status" value="1"/>
</dbReference>
<evidence type="ECO:0000313" key="5">
    <source>
        <dbReference type="EMBL" id="MTW19662.1"/>
    </source>
</evidence>
<sequence length="476" mass="52780">MAEQPDSQIYSDAESELLRKTLEQMRQEAEEEIQRLNARLTEHNFVPNNQVATATERLAFQQELLIMQQSLDAKEQALDHITEECRRLEDAMEDKHLALEGLRKELDRKEQSLQEAQSEIERLRQELLETSGTAAQNAPAPAPAQTAPVVVRSGSVTPRWLLASSGVLVVLLTVSAIANIYLMGDRDTAPRPDQRPEVAAQVEPPPKGRNPPKVQTEPAAAPSSVPPPVVESNQPPRIHQDRLRDGTPGPAMLVLSGGTFRMGYNSLGGEDYSPARSVKVDSFMMAAHEVTFLEYDRFARATGRKPPSDQGWGRGTRPVIGISWAEARDYTAWLSQQTGHRYRLPSEAEWEFAARAGTTTPFWWGQDVGSNHAVCFDCDSQWDDRSTAPVMSFPANPFGLYETAGNALEWVADCYRARYEGAPDNGRALLTGNCTNRVARGGAFNKPADSMRAFVRAHFAPDTKLNMLGFRVAREP</sequence>
<dbReference type="InterPro" id="IPR005532">
    <property type="entry name" value="SUMF_dom"/>
</dbReference>
<dbReference type="InterPro" id="IPR051043">
    <property type="entry name" value="Sulfatase_Mod_Factor_Kinase"/>
</dbReference>
<feature type="coiled-coil region" evidence="1">
    <location>
        <begin position="71"/>
        <end position="133"/>
    </location>
</feature>
<dbReference type="InterPro" id="IPR016187">
    <property type="entry name" value="CTDL_fold"/>
</dbReference>
<evidence type="ECO:0000256" key="3">
    <source>
        <dbReference type="SAM" id="Phobius"/>
    </source>
</evidence>
<dbReference type="EMBL" id="WNKT01000001">
    <property type="protein sequence ID" value="MTW19662.1"/>
    <property type="molecule type" value="Genomic_DNA"/>
</dbReference>
<accession>A0A6N8E635</accession>
<reference evidence="5 6" key="1">
    <citation type="submission" date="2019-11" db="EMBL/GenBank/DDBJ databases">
        <title>Whole-genome sequence of the anaerobic purple sulfur bacterium Allochromatium palmeri DSM 15591.</title>
        <authorList>
            <person name="Kyndt J.A."/>
            <person name="Meyer T.E."/>
        </authorList>
    </citation>
    <scope>NUCLEOTIDE SEQUENCE [LARGE SCALE GENOMIC DNA]</scope>
    <source>
        <strain evidence="5 6">DSM 15591</strain>
    </source>
</reference>
<proteinExistence type="predicted"/>
<keyword evidence="1" id="KW-0175">Coiled coil</keyword>
<evidence type="ECO:0000259" key="4">
    <source>
        <dbReference type="Pfam" id="PF03781"/>
    </source>
</evidence>
<keyword evidence="3" id="KW-0472">Membrane</keyword>
<dbReference type="GO" id="GO:0120147">
    <property type="term" value="F:formylglycine-generating oxidase activity"/>
    <property type="evidence" value="ECO:0007669"/>
    <property type="project" value="TreeGrafter"/>
</dbReference>
<organism evidence="5 6">
    <name type="scientific">Allochromatium palmeri</name>
    <dbReference type="NCBI Taxonomy" id="231048"/>
    <lineage>
        <taxon>Bacteria</taxon>
        <taxon>Pseudomonadati</taxon>
        <taxon>Pseudomonadota</taxon>
        <taxon>Gammaproteobacteria</taxon>
        <taxon>Chromatiales</taxon>
        <taxon>Chromatiaceae</taxon>
        <taxon>Allochromatium</taxon>
    </lineage>
</organism>
<feature type="compositionally biased region" description="Basic and acidic residues" evidence="2">
    <location>
        <begin position="186"/>
        <end position="196"/>
    </location>
</feature>
<dbReference type="InterPro" id="IPR042095">
    <property type="entry name" value="SUMF_sf"/>
</dbReference>